<sequence length="409" mass="46465">MPISPLTIPKDPVDFPKLADLNLGDLTGLGQHQCNQLGDVIYDRYIDVNSKTKIKGIVPHYESKQYSFRSTDLDRTLMSMWSISMGLFKEGTGRRAIVNYKDAHDMGREVFALPNGTQAVPIHTVSEDMDSLLLGFSFCNTVLNRMSIIRSSKGYIDFFKKHRVVIDKLYNETGWKAQPNDGNIGVLFDLLTVQRSHDLLSIRWVNENWEVIDSIRNNFLLMIYNYNVIGKEGSSELIKTLKSNMDSTTKYKYIHYSAHDTTLQSLAASLKLTNDYPFLGYQPNYGAWLALELHEMTDGTAAVRIVHGKQYNDTSTPLKLTSLGCNTEFCPLTEFEKHITRDSIVTNWCRACDNSQRNICASEYLKSSEESYIAFLVSTPTLAFTNAITLIALVFACARSRRQKYKEMD</sequence>
<feature type="transmembrane region" description="Helical" evidence="3">
    <location>
        <begin position="372"/>
        <end position="398"/>
    </location>
</feature>
<gene>
    <name evidence="4" type="ORF">NAEGRDRAFT_63547</name>
</gene>
<evidence type="ECO:0000256" key="3">
    <source>
        <dbReference type="SAM" id="Phobius"/>
    </source>
</evidence>
<dbReference type="InParanoid" id="D2V3Z9"/>
<comment type="similarity">
    <text evidence="1">Belongs to the histidine acid phosphatase family.</text>
</comment>
<dbReference type="CDD" id="cd07061">
    <property type="entry name" value="HP_HAP_like"/>
    <property type="match status" value="1"/>
</dbReference>
<evidence type="ECO:0000313" key="4">
    <source>
        <dbReference type="EMBL" id="EFC48290.1"/>
    </source>
</evidence>
<proteinExistence type="inferred from homology"/>
<dbReference type="RefSeq" id="XP_002681034.1">
    <property type="nucleotide sequence ID" value="XM_002680988.1"/>
</dbReference>
<dbReference type="InterPro" id="IPR000560">
    <property type="entry name" value="His_Pase_clade-2"/>
</dbReference>
<keyword evidence="3" id="KW-0812">Transmembrane</keyword>
<keyword evidence="5" id="KW-1185">Reference proteome</keyword>
<organism evidence="5">
    <name type="scientific">Naegleria gruberi</name>
    <name type="common">Amoeba</name>
    <dbReference type="NCBI Taxonomy" id="5762"/>
    <lineage>
        <taxon>Eukaryota</taxon>
        <taxon>Discoba</taxon>
        <taxon>Heterolobosea</taxon>
        <taxon>Tetramitia</taxon>
        <taxon>Eutetramitia</taxon>
        <taxon>Vahlkampfiidae</taxon>
        <taxon>Naegleria</taxon>
    </lineage>
</organism>
<dbReference type="GO" id="GO:0016791">
    <property type="term" value="F:phosphatase activity"/>
    <property type="evidence" value="ECO:0007669"/>
    <property type="project" value="TreeGrafter"/>
</dbReference>
<dbReference type="InterPro" id="IPR029033">
    <property type="entry name" value="His_PPase_superfam"/>
</dbReference>
<name>D2V3Z9_NAEGR</name>
<dbReference type="Pfam" id="PF00328">
    <property type="entry name" value="His_Phos_2"/>
    <property type="match status" value="1"/>
</dbReference>
<keyword evidence="3" id="KW-1133">Transmembrane helix</keyword>
<dbReference type="KEGG" id="ngr:NAEGRDRAFT_63547"/>
<dbReference type="AlphaFoldDB" id="D2V3Z9"/>
<reference evidence="4 5" key="1">
    <citation type="journal article" date="2010" name="Cell">
        <title>The genome of Naegleria gruberi illuminates early eukaryotic versatility.</title>
        <authorList>
            <person name="Fritz-Laylin L.K."/>
            <person name="Prochnik S.E."/>
            <person name="Ginger M.L."/>
            <person name="Dacks J.B."/>
            <person name="Carpenter M.L."/>
            <person name="Field M.C."/>
            <person name="Kuo A."/>
            <person name="Paredez A."/>
            <person name="Chapman J."/>
            <person name="Pham J."/>
            <person name="Shu S."/>
            <person name="Neupane R."/>
            <person name="Cipriano M."/>
            <person name="Mancuso J."/>
            <person name="Tu H."/>
            <person name="Salamov A."/>
            <person name="Lindquist E."/>
            <person name="Shapiro H."/>
            <person name="Lucas S."/>
            <person name="Grigoriev I.V."/>
            <person name="Cande W.Z."/>
            <person name="Fulton C."/>
            <person name="Rokhsar D.S."/>
            <person name="Dawson S.C."/>
        </authorList>
    </citation>
    <scope>NUCLEOTIDE SEQUENCE [LARGE SCALE GENOMIC DNA]</scope>
    <source>
        <strain evidence="4 5">NEG-M</strain>
    </source>
</reference>
<evidence type="ECO:0000256" key="2">
    <source>
        <dbReference type="ARBA" id="ARBA00022801"/>
    </source>
</evidence>
<dbReference type="STRING" id="5762.D2V3Z9"/>
<dbReference type="OMA" id="MEMNQWC"/>
<dbReference type="InterPro" id="IPR050645">
    <property type="entry name" value="Histidine_acid_phosphatase"/>
</dbReference>
<dbReference type="OrthoDB" id="258392at2759"/>
<dbReference type="VEuPathDB" id="AmoebaDB:NAEGRDRAFT_63547"/>
<dbReference type="Gene3D" id="3.40.50.1240">
    <property type="entry name" value="Phosphoglycerate mutase-like"/>
    <property type="match status" value="1"/>
</dbReference>
<dbReference type="eggNOG" id="KOG3720">
    <property type="taxonomic scope" value="Eukaryota"/>
</dbReference>
<dbReference type="Proteomes" id="UP000006671">
    <property type="component" value="Unassembled WGS sequence"/>
</dbReference>
<keyword evidence="3" id="KW-0472">Membrane</keyword>
<dbReference type="PANTHER" id="PTHR11567:SF110">
    <property type="entry name" value="2-PHOSPHOXYLOSE PHOSPHATASE 1"/>
    <property type="match status" value="1"/>
</dbReference>
<accession>D2V3Z9</accession>
<dbReference type="GeneID" id="8849747"/>
<protein>
    <submittedName>
        <fullName evidence="4">Predicted protein</fullName>
    </submittedName>
</protein>
<keyword evidence="2" id="KW-0378">Hydrolase</keyword>
<dbReference type="SUPFAM" id="SSF53254">
    <property type="entry name" value="Phosphoglycerate mutase-like"/>
    <property type="match status" value="1"/>
</dbReference>
<evidence type="ECO:0000256" key="1">
    <source>
        <dbReference type="ARBA" id="ARBA00005375"/>
    </source>
</evidence>
<dbReference type="PANTHER" id="PTHR11567">
    <property type="entry name" value="ACID PHOSPHATASE-RELATED"/>
    <property type="match status" value="1"/>
</dbReference>
<dbReference type="EMBL" id="GG738851">
    <property type="protein sequence ID" value="EFC48290.1"/>
    <property type="molecule type" value="Genomic_DNA"/>
</dbReference>
<evidence type="ECO:0000313" key="5">
    <source>
        <dbReference type="Proteomes" id="UP000006671"/>
    </source>
</evidence>